<dbReference type="GO" id="GO:0000160">
    <property type="term" value="P:phosphorelay signal transduction system"/>
    <property type="evidence" value="ECO:0007669"/>
    <property type="project" value="InterPro"/>
</dbReference>
<dbReference type="EMBL" id="JAAGRR010000103">
    <property type="protein sequence ID" value="NDY42949.1"/>
    <property type="molecule type" value="Genomic_DNA"/>
</dbReference>
<dbReference type="SUPFAM" id="SSF46894">
    <property type="entry name" value="C-terminal effector domain of the bipartite response regulators"/>
    <property type="match status" value="1"/>
</dbReference>
<dbReference type="InterPro" id="IPR039420">
    <property type="entry name" value="WalR-like"/>
</dbReference>
<proteinExistence type="predicted"/>
<dbReference type="InterPro" id="IPR001789">
    <property type="entry name" value="Sig_transdc_resp-reg_receiver"/>
</dbReference>
<dbReference type="AlphaFoldDB" id="A0A6N9TP60"/>
<dbReference type="Pfam" id="PF00196">
    <property type="entry name" value="GerE"/>
    <property type="match status" value="1"/>
</dbReference>
<keyword evidence="1 3" id="KW-0597">Phosphoprotein</keyword>
<dbReference type="PANTHER" id="PTHR43214:SF43">
    <property type="entry name" value="TWO-COMPONENT RESPONSE REGULATOR"/>
    <property type="match status" value="1"/>
</dbReference>
<feature type="domain" description="HTH luxR-type" evidence="4">
    <location>
        <begin position="154"/>
        <end position="219"/>
    </location>
</feature>
<evidence type="ECO:0000256" key="2">
    <source>
        <dbReference type="ARBA" id="ARBA00023125"/>
    </source>
</evidence>
<feature type="domain" description="Response regulatory" evidence="5">
    <location>
        <begin position="6"/>
        <end position="122"/>
    </location>
</feature>
<dbReference type="InterPro" id="IPR011006">
    <property type="entry name" value="CheY-like_superfamily"/>
</dbReference>
<dbReference type="InterPro" id="IPR016032">
    <property type="entry name" value="Sig_transdc_resp-reg_C-effctor"/>
</dbReference>
<dbReference type="GO" id="GO:0006355">
    <property type="term" value="P:regulation of DNA-templated transcription"/>
    <property type="evidence" value="ECO:0007669"/>
    <property type="project" value="InterPro"/>
</dbReference>
<dbReference type="RefSeq" id="WP_163299075.1">
    <property type="nucleotide sequence ID" value="NZ_JAAGRR010000103.1"/>
</dbReference>
<evidence type="ECO:0000256" key="3">
    <source>
        <dbReference type="PROSITE-ProRule" id="PRU00169"/>
    </source>
</evidence>
<sequence length="226" mass="24670">MTERLTVAIVDDHAILRAGLRLLLEAAPDMEVVGEAGEAGEALSMIRDARPDVVLLDISLPGTSGLELVSRIRSLSPDSRILILTMHEDTRYLERALEEGAAGFLLKKAMDVELLLGIRTVARGEPFIHSSMVAGLLGAVQRRPRAEATEDGRDRALWGTLSPREQEVMTAVAHGHTSREIADRHHLSEKTVATYRSRAMAKLGISSRAELVDLVLRLGLMDRPSA</sequence>
<dbReference type="GO" id="GO:0003677">
    <property type="term" value="F:DNA binding"/>
    <property type="evidence" value="ECO:0007669"/>
    <property type="project" value="UniProtKB-KW"/>
</dbReference>
<reference evidence="6 7" key="1">
    <citation type="submission" date="2020-02" db="EMBL/GenBank/DDBJ databases">
        <title>Comparative genomics of sulfur disproportionating microorganisms.</title>
        <authorList>
            <person name="Ward L.M."/>
            <person name="Bertran E."/>
            <person name="Johnston D.T."/>
        </authorList>
    </citation>
    <scope>NUCLEOTIDE SEQUENCE [LARGE SCALE GENOMIC DNA]</scope>
    <source>
        <strain evidence="6 7">DSM 100025</strain>
    </source>
</reference>
<dbReference type="SUPFAM" id="SSF52172">
    <property type="entry name" value="CheY-like"/>
    <property type="match status" value="1"/>
</dbReference>
<comment type="caution">
    <text evidence="6">The sequence shown here is derived from an EMBL/GenBank/DDBJ whole genome shotgun (WGS) entry which is preliminary data.</text>
</comment>
<feature type="modified residue" description="4-aspartylphosphate" evidence="3">
    <location>
        <position position="57"/>
    </location>
</feature>
<evidence type="ECO:0000313" key="6">
    <source>
        <dbReference type="EMBL" id="NDY42949.1"/>
    </source>
</evidence>
<dbReference type="SMART" id="SM00421">
    <property type="entry name" value="HTH_LUXR"/>
    <property type="match status" value="1"/>
</dbReference>
<keyword evidence="2" id="KW-0238">DNA-binding</keyword>
<dbReference type="Proteomes" id="UP000469346">
    <property type="component" value="Unassembled WGS sequence"/>
</dbReference>
<evidence type="ECO:0000259" key="4">
    <source>
        <dbReference type="PROSITE" id="PS50043"/>
    </source>
</evidence>
<dbReference type="SMART" id="SM00448">
    <property type="entry name" value="REC"/>
    <property type="match status" value="1"/>
</dbReference>
<dbReference type="CDD" id="cd06170">
    <property type="entry name" value="LuxR_C_like"/>
    <property type="match status" value="1"/>
</dbReference>
<evidence type="ECO:0000313" key="7">
    <source>
        <dbReference type="Proteomes" id="UP000469346"/>
    </source>
</evidence>
<dbReference type="Pfam" id="PF00072">
    <property type="entry name" value="Response_reg"/>
    <property type="match status" value="1"/>
</dbReference>
<evidence type="ECO:0000259" key="5">
    <source>
        <dbReference type="PROSITE" id="PS50110"/>
    </source>
</evidence>
<dbReference type="PROSITE" id="PS50043">
    <property type="entry name" value="HTH_LUXR_2"/>
    <property type="match status" value="1"/>
</dbReference>
<name>A0A6N9TP60_DISTH</name>
<dbReference type="InterPro" id="IPR000792">
    <property type="entry name" value="Tscrpt_reg_LuxR_C"/>
</dbReference>
<gene>
    <name evidence="6" type="ORF">G3N55_08855</name>
</gene>
<accession>A0A6N9TP60</accession>
<dbReference type="PRINTS" id="PR00038">
    <property type="entry name" value="HTHLUXR"/>
</dbReference>
<keyword evidence="7" id="KW-1185">Reference proteome</keyword>
<evidence type="ECO:0000256" key="1">
    <source>
        <dbReference type="ARBA" id="ARBA00022553"/>
    </source>
</evidence>
<protein>
    <submittedName>
        <fullName evidence="6">Response regulator transcription factor</fullName>
    </submittedName>
</protein>
<dbReference type="PANTHER" id="PTHR43214">
    <property type="entry name" value="TWO-COMPONENT RESPONSE REGULATOR"/>
    <property type="match status" value="1"/>
</dbReference>
<dbReference type="CDD" id="cd17535">
    <property type="entry name" value="REC_NarL-like"/>
    <property type="match status" value="1"/>
</dbReference>
<organism evidence="6 7">
    <name type="scientific">Dissulfurirhabdus thermomarina</name>
    <dbReference type="NCBI Taxonomy" id="1765737"/>
    <lineage>
        <taxon>Bacteria</taxon>
        <taxon>Deltaproteobacteria</taxon>
        <taxon>Dissulfurirhabdaceae</taxon>
        <taxon>Dissulfurirhabdus</taxon>
    </lineage>
</organism>
<dbReference type="Gene3D" id="3.40.50.2300">
    <property type="match status" value="1"/>
</dbReference>
<dbReference type="PROSITE" id="PS50110">
    <property type="entry name" value="RESPONSE_REGULATORY"/>
    <property type="match status" value="1"/>
</dbReference>
<dbReference type="InterPro" id="IPR058245">
    <property type="entry name" value="NreC/VraR/RcsB-like_REC"/>
</dbReference>